<dbReference type="InterPro" id="IPR000182">
    <property type="entry name" value="GNAT_dom"/>
</dbReference>
<dbReference type="GO" id="GO:0016747">
    <property type="term" value="F:acyltransferase activity, transferring groups other than amino-acyl groups"/>
    <property type="evidence" value="ECO:0007669"/>
    <property type="project" value="InterPro"/>
</dbReference>
<dbReference type="EMBL" id="RHHT01000032">
    <property type="protein sequence ID" value="RNB77126.1"/>
    <property type="molecule type" value="Genomic_DNA"/>
</dbReference>
<evidence type="ECO:0000313" key="3">
    <source>
        <dbReference type="Proteomes" id="UP000281915"/>
    </source>
</evidence>
<comment type="caution">
    <text evidence="2">The sequence shown here is derived from an EMBL/GenBank/DDBJ whole genome shotgun (WGS) entry which is preliminary data.</text>
</comment>
<feature type="domain" description="N-acetyltransferase" evidence="1">
    <location>
        <begin position="197"/>
        <end position="323"/>
    </location>
</feature>
<name>A0A3M8CN13_9BACL</name>
<keyword evidence="2" id="KW-0808">Transferase</keyword>
<reference evidence="2 3" key="1">
    <citation type="submission" date="2018-10" db="EMBL/GenBank/DDBJ databases">
        <title>Phylogenomics of Brevibacillus.</title>
        <authorList>
            <person name="Dunlap C."/>
        </authorList>
    </citation>
    <scope>NUCLEOTIDE SEQUENCE [LARGE SCALE GENOMIC DNA]</scope>
    <source>
        <strain evidence="2 3">JCM 15085</strain>
    </source>
</reference>
<protein>
    <submittedName>
        <fullName evidence="2">GNAT family N-acetyltransferase</fullName>
    </submittedName>
</protein>
<dbReference type="CDD" id="cd04301">
    <property type="entry name" value="NAT_SF"/>
    <property type="match status" value="1"/>
</dbReference>
<dbReference type="SUPFAM" id="SSF55729">
    <property type="entry name" value="Acyl-CoA N-acyltransferases (Nat)"/>
    <property type="match status" value="1"/>
</dbReference>
<dbReference type="PROSITE" id="PS51186">
    <property type="entry name" value="GNAT"/>
    <property type="match status" value="1"/>
</dbReference>
<proteinExistence type="predicted"/>
<evidence type="ECO:0000259" key="1">
    <source>
        <dbReference type="PROSITE" id="PS51186"/>
    </source>
</evidence>
<gene>
    <name evidence="2" type="ORF">EDM58_15985</name>
</gene>
<evidence type="ECO:0000313" key="2">
    <source>
        <dbReference type="EMBL" id="RNB77126.1"/>
    </source>
</evidence>
<dbReference type="InterPro" id="IPR016181">
    <property type="entry name" value="Acyl_CoA_acyltransferase"/>
</dbReference>
<dbReference type="Proteomes" id="UP000281915">
    <property type="component" value="Unassembled WGS sequence"/>
</dbReference>
<dbReference type="AlphaFoldDB" id="A0A3M8CN13"/>
<organism evidence="2 3">
    <name type="scientific">Brevibacillus panacihumi</name>
    <dbReference type="NCBI Taxonomy" id="497735"/>
    <lineage>
        <taxon>Bacteria</taxon>
        <taxon>Bacillati</taxon>
        <taxon>Bacillota</taxon>
        <taxon>Bacilli</taxon>
        <taxon>Bacillales</taxon>
        <taxon>Paenibacillaceae</taxon>
        <taxon>Brevibacillus</taxon>
    </lineage>
</organism>
<accession>A0A3M8CN13</accession>
<sequence>MVRCNTLPKFSPPYRYQGTIFSTNRVVKATPKSLAQPSVLIMVTLMERDVNREMRNGVIFMIVWKKGAGQDQWLGRFSREEAYILHGNLCIRPERSLTFVDDRKEGERGAVIGSYLTGMPFHAFTIHADEEVESYDVQEMLERVRDELGITSPPQSITAIFTVAERHLPKLLIPHVQSKRTMLLKKWTQKERLLPQGSSRLVTRNDLDAMTSLARQIGMVSFRPDELLDLPHIGIFDGAEPIALAGFHIYSQDYVEIGNIGVAPACQGTGLGAQITSDICRIAAAKSADVYLCVFEDNLPARRIYEKLGFQTVERYTFVDFLF</sequence>
<dbReference type="Gene3D" id="3.40.630.30">
    <property type="match status" value="1"/>
</dbReference>
<dbReference type="Pfam" id="PF00583">
    <property type="entry name" value="Acetyltransf_1"/>
    <property type="match status" value="1"/>
</dbReference>